<keyword evidence="3" id="KW-1185">Reference proteome</keyword>
<keyword evidence="1" id="KW-0732">Signal</keyword>
<protein>
    <submittedName>
        <fullName evidence="2">Uncharacterized protein</fullName>
    </submittedName>
</protein>
<feature type="signal peptide" evidence="1">
    <location>
        <begin position="1"/>
        <end position="18"/>
    </location>
</feature>
<evidence type="ECO:0000256" key="1">
    <source>
        <dbReference type="SAM" id="SignalP"/>
    </source>
</evidence>
<gene>
    <name evidence="2" type="ORF">TNCV_2279811</name>
</gene>
<sequence>MKIIHLCALLKPWFRTWSDTLTSSKCNELNGQVTLSEWTKTAPVKKVFNTQPIGTRRKDMPNCRWIDGLEKDLVLRTKNWRTLAERWLACKRFLEEVNAHPGLVSD</sequence>
<feature type="chain" id="PRO_5036449897" evidence="1">
    <location>
        <begin position="19"/>
        <end position="106"/>
    </location>
</feature>
<name>A0A8X6UUT2_TRICX</name>
<reference evidence="2" key="1">
    <citation type="submission" date="2020-08" db="EMBL/GenBank/DDBJ databases">
        <title>Multicomponent nature underlies the extraordinary mechanical properties of spider dragline silk.</title>
        <authorList>
            <person name="Kono N."/>
            <person name="Nakamura H."/>
            <person name="Mori M."/>
            <person name="Yoshida Y."/>
            <person name="Ohtoshi R."/>
            <person name="Malay A.D."/>
            <person name="Moran D.A.P."/>
            <person name="Tomita M."/>
            <person name="Numata K."/>
            <person name="Arakawa K."/>
        </authorList>
    </citation>
    <scope>NUCLEOTIDE SEQUENCE</scope>
</reference>
<dbReference type="Proteomes" id="UP000887159">
    <property type="component" value="Unassembled WGS sequence"/>
</dbReference>
<evidence type="ECO:0000313" key="3">
    <source>
        <dbReference type="Proteomes" id="UP000887159"/>
    </source>
</evidence>
<comment type="caution">
    <text evidence="2">The sequence shown here is derived from an EMBL/GenBank/DDBJ whole genome shotgun (WGS) entry which is preliminary data.</text>
</comment>
<proteinExistence type="predicted"/>
<dbReference type="AlphaFoldDB" id="A0A8X6UUT2"/>
<evidence type="ECO:0000313" key="2">
    <source>
        <dbReference type="EMBL" id="GFX88513.1"/>
    </source>
</evidence>
<accession>A0A8X6UUT2</accession>
<dbReference type="EMBL" id="BMAU01021052">
    <property type="protein sequence ID" value="GFX88513.1"/>
    <property type="molecule type" value="Genomic_DNA"/>
</dbReference>
<organism evidence="2 3">
    <name type="scientific">Trichonephila clavipes</name>
    <name type="common">Golden silk orbweaver</name>
    <name type="synonym">Nephila clavipes</name>
    <dbReference type="NCBI Taxonomy" id="2585209"/>
    <lineage>
        <taxon>Eukaryota</taxon>
        <taxon>Metazoa</taxon>
        <taxon>Ecdysozoa</taxon>
        <taxon>Arthropoda</taxon>
        <taxon>Chelicerata</taxon>
        <taxon>Arachnida</taxon>
        <taxon>Araneae</taxon>
        <taxon>Araneomorphae</taxon>
        <taxon>Entelegynae</taxon>
        <taxon>Araneoidea</taxon>
        <taxon>Nephilidae</taxon>
        <taxon>Trichonephila</taxon>
    </lineage>
</organism>